<reference evidence="4 5" key="1">
    <citation type="submission" date="2024-07" db="EMBL/GenBank/DDBJ databases">
        <authorList>
            <person name="Lee S."/>
            <person name="Kang M."/>
        </authorList>
    </citation>
    <scope>NUCLEOTIDE SEQUENCE [LARGE SCALE GENOMIC DNA]</scope>
    <source>
        <strain evidence="4 5">DS6</strain>
    </source>
</reference>
<evidence type="ECO:0000256" key="1">
    <source>
        <dbReference type="ARBA" id="ARBA00022737"/>
    </source>
</evidence>
<dbReference type="InterPro" id="IPR058923">
    <property type="entry name" value="RCC1-like_dom"/>
</dbReference>
<dbReference type="InterPro" id="IPR051210">
    <property type="entry name" value="Ub_ligase/GEF_domain"/>
</dbReference>
<name>A0ABV3T147_9ACTN</name>
<dbReference type="RefSeq" id="WP_367994891.1">
    <property type="nucleotide sequence ID" value="NZ_JBFPJR010000029.1"/>
</dbReference>
<gene>
    <name evidence="4" type="ORF">AB3X52_14945</name>
</gene>
<dbReference type="PRINTS" id="PR00633">
    <property type="entry name" value="RCCNDNSATION"/>
</dbReference>
<feature type="compositionally biased region" description="Low complexity" evidence="2">
    <location>
        <begin position="849"/>
        <end position="862"/>
    </location>
</feature>
<proteinExistence type="predicted"/>
<organism evidence="4 5">
    <name type="scientific">Nocardioides eburneus</name>
    <dbReference type="NCBI Taxonomy" id="3231482"/>
    <lineage>
        <taxon>Bacteria</taxon>
        <taxon>Bacillati</taxon>
        <taxon>Actinomycetota</taxon>
        <taxon>Actinomycetes</taxon>
        <taxon>Propionibacteriales</taxon>
        <taxon>Nocardioidaceae</taxon>
        <taxon>Nocardioides</taxon>
    </lineage>
</organism>
<feature type="region of interest" description="Disordered" evidence="2">
    <location>
        <begin position="783"/>
        <end position="936"/>
    </location>
</feature>
<dbReference type="Proteomes" id="UP001556631">
    <property type="component" value="Unassembled WGS sequence"/>
</dbReference>
<evidence type="ECO:0000256" key="2">
    <source>
        <dbReference type="SAM" id="MobiDB-lite"/>
    </source>
</evidence>
<accession>A0ABV3T147</accession>
<feature type="compositionally biased region" description="Acidic residues" evidence="2">
    <location>
        <begin position="863"/>
        <end position="878"/>
    </location>
</feature>
<keyword evidence="5" id="KW-1185">Reference proteome</keyword>
<sequence length="936" mass="94502">MRRSRTVGRAQVRRWSARGLLTLLAAGALVLCASLGNVAAYYSDSVASRTSAAAGDIGVRVTTTVAPASVWTDDVSSEIIDEIVDAVLDEYVTSALQSTARPLVEAAVEAQIGALISTMNVYTLTVEVDNTGTISEDVDLGLFDYFDNVGTTDTPEQGGVVVSTDDSPLDVAIASLVANVSIDVSITALVDISVDLSTLFPALPGTVIDDDTPDDSTIATDADGPYLGQTADVAPITLGPAGSDTSSKTLTYTVLVQAKDLVDLGIVTSADPELNLTLGATAEATGVNAGVDTGWTAQHEDWDGTLVHVDINNPPVIVATTTEDRTPFVGQIGDTAAGQPTVSAYLAGLFRATDTEDGNTAITQAITVTSDFVADVAGAYTATANVTDSGGKSADPVTQTIQEWNFTQVAAGQYFALALDSRGRAWGWGMNTYGQVDGSGSTTSPVTVPQVIQGLPSGKKVVQVAGGSQSSYFLMDDGSLYALGYNIEGELGNGKTTNSATPVAVSLSVPVKKVSAMRTAVAALGTDGSVWTWGAGELGQLGTGDVLNRSTPKEIVTSGAVDVGQGYYNGAAVLDDGTITAWGYNSVGELGAGTVDGLYHTPALVAGVSNAATLSVGGFFTVYLTSAGDVWGFGNNDSNHFTAGTTGYRVPTEVTGGGWSSAARVVAGYDFTLVLAASGDVYGIGVNDFDQLLTGAPVSQPAYVKSAMVSGIGGLAAGIDTSVLLKADGSMIYTHGYGADGEMGNGTATSLTGSTIGKISLTHVYDDGTVPDVTAAATGLTLDPGSVPLLPSFATPEASEEPSPTAEPSPSATASPSADPSPSATDDELTDESPPPSAAAEPGTDAGPADTGSADTGSTDADASQDDQAEADQTESDEAAAQAGGAAEEEQAQTDTGETGKQDAPTSPASLSASVAPRPEDGSEAAPVPVVPTPSS</sequence>
<protein>
    <recommendedName>
        <fullName evidence="3">RCC1-like domain-containing protein</fullName>
    </recommendedName>
</protein>
<feature type="domain" description="RCC1-like" evidence="3">
    <location>
        <begin position="396"/>
        <end position="705"/>
    </location>
</feature>
<dbReference type="PROSITE" id="PS50012">
    <property type="entry name" value="RCC1_3"/>
    <property type="match status" value="4"/>
</dbReference>
<feature type="compositionally biased region" description="Polar residues" evidence="2">
    <location>
        <begin position="904"/>
        <end position="913"/>
    </location>
</feature>
<comment type="caution">
    <text evidence="4">The sequence shown here is derived from an EMBL/GenBank/DDBJ whole genome shotgun (WGS) entry which is preliminary data.</text>
</comment>
<dbReference type="PANTHER" id="PTHR22870">
    <property type="entry name" value="REGULATOR OF CHROMOSOME CONDENSATION"/>
    <property type="match status" value="1"/>
</dbReference>
<dbReference type="InterPro" id="IPR009091">
    <property type="entry name" value="RCC1/BLIP-II"/>
</dbReference>
<dbReference type="SUPFAM" id="SSF50985">
    <property type="entry name" value="RCC1/BLIP-II"/>
    <property type="match status" value="2"/>
</dbReference>
<dbReference type="EMBL" id="JBFPJR010000029">
    <property type="protein sequence ID" value="MEX0428922.1"/>
    <property type="molecule type" value="Genomic_DNA"/>
</dbReference>
<evidence type="ECO:0000313" key="4">
    <source>
        <dbReference type="EMBL" id="MEX0428922.1"/>
    </source>
</evidence>
<evidence type="ECO:0000313" key="5">
    <source>
        <dbReference type="Proteomes" id="UP001556631"/>
    </source>
</evidence>
<feature type="compositionally biased region" description="Low complexity" evidence="2">
    <location>
        <begin position="794"/>
        <end position="824"/>
    </location>
</feature>
<evidence type="ECO:0000259" key="3">
    <source>
        <dbReference type="Pfam" id="PF25390"/>
    </source>
</evidence>
<dbReference type="InterPro" id="IPR000408">
    <property type="entry name" value="Reg_chr_condens"/>
</dbReference>
<dbReference type="Gene3D" id="2.130.10.30">
    <property type="entry name" value="Regulator of chromosome condensation 1/beta-lactamase-inhibitor protein II"/>
    <property type="match status" value="2"/>
</dbReference>
<dbReference type="PANTHER" id="PTHR22870:SF360">
    <property type="entry name" value="ULTRAVIOLET-B RECEPTOR UVR8"/>
    <property type="match status" value="1"/>
</dbReference>
<dbReference type="Pfam" id="PF25390">
    <property type="entry name" value="WD40_RLD"/>
    <property type="match status" value="1"/>
</dbReference>
<keyword evidence="1" id="KW-0677">Repeat</keyword>